<dbReference type="AlphaFoldDB" id="A0A286TZF2"/>
<dbReference type="OrthoDB" id="671511at2"/>
<dbReference type="RefSeq" id="WP_096894632.1">
    <property type="nucleotide sequence ID" value="NZ_BAOS01000020.1"/>
</dbReference>
<proteinExistence type="predicted"/>
<organism evidence="1 2">
    <name type="scientific">Candidatus Scalindua japonica</name>
    <dbReference type="NCBI Taxonomy" id="1284222"/>
    <lineage>
        <taxon>Bacteria</taxon>
        <taxon>Pseudomonadati</taxon>
        <taxon>Planctomycetota</taxon>
        <taxon>Candidatus Brocadiia</taxon>
        <taxon>Candidatus Brocadiales</taxon>
        <taxon>Candidatus Scalinduaceae</taxon>
        <taxon>Candidatus Scalindua</taxon>
    </lineage>
</organism>
<dbReference type="EMBL" id="BAOS01000020">
    <property type="protein sequence ID" value="GAX61238.1"/>
    <property type="molecule type" value="Genomic_DNA"/>
</dbReference>
<sequence length="89" mass="10518">MKKREVGKIFKKLNLSVRSTGHYYGWLVVNGKKILRVHYSHGKGDISKKIENKIRGQLKLSQKNFKELVDCPLTYEEYIRLLRQKEIIS</sequence>
<evidence type="ECO:0000313" key="2">
    <source>
        <dbReference type="Proteomes" id="UP000218542"/>
    </source>
</evidence>
<reference evidence="2" key="1">
    <citation type="journal article" date="2017" name="Environ. Microbiol. Rep.">
        <title>Genetic Diversity of Marine Anaerobic Ammonium-Oxidizing Bacteria as Revealed by Genomic and Proteomic Analyses of 'Candidatus Scalindua japonica'.</title>
        <authorList>
            <person name="Oshiki M."/>
            <person name="Mizuto K."/>
            <person name="Kimura Z."/>
            <person name="Kindaichi T."/>
            <person name="Satoh H."/>
            <person name="Okabe S."/>
        </authorList>
    </citation>
    <scope>NUCLEOTIDE SEQUENCE [LARGE SCALE GENOMIC DNA]</scope>
    <source>
        <strain evidence="2">husup-a2</strain>
    </source>
</reference>
<protein>
    <submittedName>
        <fullName evidence="1">Uncharacterized protein</fullName>
    </submittedName>
</protein>
<accession>A0A286TZF2</accession>
<dbReference type="Proteomes" id="UP000218542">
    <property type="component" value="Unassembled WGS sequence"/>
</dbReference>
<evidence type="ECO:0000313" key="1">
    <source>
        <dbReference type="EMBL" id="GAX61238.1"/>
    </source>
</evidence>
<gene>
    <name evidence="1" type="ORF">SCALIN_C20_0015</name>
</gene>
<keyword evidence="2" id="KW-1185">Reference proteome</keyword>
<comment type="caution">
    <text evidence="1">The sequence shown here is derived from an EMBL/GenBank/DDBJ whole genome shotgun (WGS) entry which is preliminary data.</text>
</comment>
<name>A0A286TZF2_9BACT</name>